<dbReference type="GO" id="GO:0016747">
    <property type="term" value="F:acyltransferase activity, transferring groups other than amino-acyl groups"/>
    <property type="evidence" value="ECO:0007669"/>
    <property type="project" value="InterPro"/>
</dbReference>
<evidence type="ECO:0000313" key="2">
    <source>
        <dbReference type="EMBL" id="KIX99012.1"/>
    </source>
</evidence>
<dbReference type="InterPro" id="IPR000182">
    <property type="entry name" value="GNAT_dom"/>
</dbReference>
<accession>A0A0D2JZS2</accession>
<dbReference type="SUPFAM" id="SSF55729">
    <property type="entry name" value="Acyl-CoA N-acyltransferases (Nat)"/>
    <property type="match status" value="1"/>
</dbReference>
<proteinExistence type="predicted"/>
<dbReference type="EMBL" id="KN848070">
    <property type="protein sequence ID" value="KIX99012.1"/>
    <property type="molecule type" value="Genomic_DNA"/>
</dbReference>
<dbReference type="OrthoDB" id="630895at2759"/>
<gene>
    <name evidence="2" type="ORF">Z520_05473</name>
</gene>
<evidence type="ECO:0000259" key="1">
    <source>
        <dbReference type="Pfam" id="PF13302"/>
    </source>
</evidence>
<dbReference type="InterPro" id="IPR016181">
    <property type="entry name" value="Acyl_CoA_acyltransferase"/>
</dbReference>
<dbReference type="PANTHER" id="PTHR43792">
    <property type="entry name" value="GNAT FAMILY, PUTATIVE (AFU_ORTHOLOGUE AFUA_3G00765)-RELATED-RELATED"/>
    <property type="match status" value="1"/>
</dbReference>
<keyword evidence="3" id="KW-1185">Reference proteome</keyword>
<organism evidence="2 3">
    <name type="scientific">Fonsecaea multimorphosa CBS 102226</name>
    <dbReference type="NCBI Taxonomy" id="1442371"/>
    <lineage>
        <taxon>Eukaryota</taxon>
        <taxon>Fungi</taxon>
        <taxon>Dikarya</taxon>
        <taxon>Ascomycota</taxon>
        <taxon>Pezizomycotina</taxon>
        <taxon>Eurotiomycetes</taxon>
        <taxon>Chaetothyriomycetidae</taxon>
        <taxon>Chaetothyriales</taxon>
        <taxon>Herpotrichiellaceae</taxon>
        <taxon>Fonsecaea</taxon>
    </lineage>
</organism>
<evidence type="ECO:0000313" key="3">
    <source>
        <dbReference type="Proteomes" id="UP000053411"/>
    </source>
</evidence>
<dbReference type="InterPro" id="IPR051531">
    <property type="entry name" value="N-acetyltransferase"/>
</dbReference>
<dbReference type="PANTHER" id="PTHR43792:SF16">
    <property type="entry name" value="N-ACETYLTRANSFERASE DOMAIN-CONTAINING PROTEIN"/>
    <property type="match status" value="1"/>
</dbReference>
<dbReference type="RefSeq" id="XP_016633135.1">
    <property type="nucleotide sequence ID" value="XM_016775976.1"/>
</dbReference>
<dbReference type="VEuPathDB" id="FungiDB:Z520_05473"/>
<dbReference type="GeneID" id="27711219"/>
<reference evidence="2 3" key="1">
    <citation type="submission" date="2015-01" db="EMBL/GenBank/DDBJ databases">
        <title>The Genome Sequence of Fonsecaea multimorphosa CBS 102226.</title>
        <authorList>
            <consortium name="The Broad Institute Genomics Platform"/>
            <person name="Cuomo C."/>
            <person name="de Hoog S."/>
            <person name="Gorbushina A."/>
            <person name="Stielow B."/>
            <person name="Teixiera M."/>
            <person name="Abouelleil A."/>
            <person name="Chapman S.B."/>
            <person name="Priest M."/>
            <person name="Young S.K."/>
            <person name="Wortman J."/>
            <person name="Nusbaum C."/>
            <person name="Birren B."/>
        </authorList>
    </citation>
    <scope>NUCLEOTIDE SEQUENCE [LARGE SCALE GENOMIC DNA]</scope>
    <source>
        <strain evidence="2 3">CBS 102226</strain>
    </source>
</reference>
<dbReference type="Proteomes" id="UP000053411">
    <property type="component" value="Unassembled WGS sequence"/>
</dbReference>
<dbReference type="Gene3D" id="3.40.630.30">
    <property type="match status" value="1"/>
</dbReference>
<dbReference type="Pfam" id="PF13302">
    <property type="entry name" value="Acetyltransf_3"/>
    <property type="match status" value="1"/>
</dbReference>
<protein>
    <recommendedName>
        <fullName evidence="1">N-acetyltransferase domain-containing protein</fullName>
    </recommendedName>
</protein>
<dbReference type="AlphaFoldDB" id="A0A0D2JZS2"/>
<feature type="domain" description="N-acetyltransferase" evidence="1">
    <location>
        <begin position="25"/>
        <end position="183"/>
    </location>
</feature>
<sequence>MSSREPGPEPAFPTISTERLSLRLFDPARPSDYDALLALYDSDIVKRTLGNPGVYTREDIDLRAKRFHPRPKDWDSEKRGPFPSHAWHFIYLRDGTDIDTDAPQGQGQGQAVGCISLAHRHPLPYPDLGYTVMEPYVNRGYATEAAKAALRWWSDEMGVENIWAAAFDTNVVSQRVARKIGFVDGGEVTVLLDDAVVKQGKAFVQPGMGRCLDGLTVDVRQK</sequence>
<name>A0A0D2JZS2_9EURO</name>